<dbReference type="Proteomes" id="UP000664332">
    <property type="component" value="Unassembled WGS sequence"/>
</dbReference>
<dbReference type="Gene3D" id="1.10.287.1060">
    <property type="entry name" value="ESAT-6-like"/>
    <property type="match status" value="1"/>
</dbReference>
<evidence type="ECO:0000256" key="1">
    <source>
        <dbReference type="RuleBase" id="RU362001"/>
    </source>
</evidence>
<comment type="similarity">
    <text evidence="1">Belongs to the WXG100 family.</text>
</comment>
<dbReference type="EMBL" id="JAFLEQ010000008">
    <property type="protein sequence ID" value="MBN9644036.1"/>
    <property type="molecule type" value="Genomic_DNA"/>
</dbReference>
<reference evidence="2" key="1">
    <citation type="submission" date="2021-03" db="EMBL/GenBank/DDBJ databases">
        <authorList>
            <person name="Sun Q."/>
        </authorList>
    </citation>
    <scope>NUCLEOTIDE SEQUENCE</scope>
    <source>
        <strain evidence="2">CCM 8862</strain>
    </source>
</reference>
<proteinExistence type="inferred from homology"/>
<evidence type="ECO:0000313" key="2">
    <source>
        <dbReference type="EMBL" id="MBN9644036.1"/>
    </source>
</evidence>
<dbReference type="SUPFAM" id="SSF140453">
    <property type="entry name" value="EsxAB dimer-like"/>
    <property type="match status" value="1"/>
</dbReference>
<dbReference type="AlphaFoldDB" id="A0A939E058"/>
<dbReference type="InterPro" id="IPR036689">
    <property type="entry name" value="ESAT-6-like_sf"/>
</dbReference>
<evidence type="ECO:0000313" key="3">
    <source>
        <dbReference type="Proteomes" id="UP000664332"/>
    </source>
</evidence>
<dbReference type="NCBIfam" id="TIGR03930">
    <property type="entry name" value="WXG100_ESAT6"/>
    <property type="match status" value="1"/>
</dbReference>
<comment type="caution">
    <text evidence="2">The sequence shown here is derived from an EMBL/GenBank/DDBJ whole genome shotgun (WGS) entry which is preliminary data.</text>
</comment>
<dbReference type="Pfam" id="PF06013">
    <property type="entry name" value="WXG100"/>
    <property type="match status" value="1"/>
</dbReference>
<sequence>MSQAFRTEADVMVATAGRVDDTNNEVQGELKRLRGVVDGLRGSWAGQAQASFDSLMLRWEESATKLSGALTSISENIRSNASSFSNMEADNAQAFRAVGGDGLDL</sequence>
<accession>A0A939E058</accession>
<name>A0A939E058_9CORY</name>
<dbReference type="RefSeq" id="WP_207118910.1">
    <property type="nucleotide sequence ID" value="NZ_JAFLEQ010000008.1"/>
</dbReference>
<protein>
    <recommendedName>
        <fullName evidence="1">ESAT-6-like protein</fullName>
    </recommendedName>
</protein>
<organism evidence="2 3">
    <name type="scientific">Corynebacterium mendelii</name>
    <dbReference type="NCBI Taxonomy" id="2765362"/>
    <lineage>
        <taxon>Bacteria</taxon>
        <taxon>Bacillati</taxon>
        <taxon>Actinomycetota</taxon>
        <taxon>Actinomycetes</taxon>
        <taxon>Mycobacteriales</taxon>
        <taxon>Corynebacteriaceae</taxon>
        <taxon>Corynebacterium</taxon>
    </lineage>
</organism>
<keyword evidence="3" id="KW-1185">Reference proteome</keyword>
<dbReference type="InterPro" id="IPR010310">
    <property type="entry name" value="T7SS_ESAT-6-like"/>
</dbReference>
<gene>
    <name evidence="2" type="ORF">JZY06_05300</name>
</gene>